<dbReference type="GO" id="GO:0007165">
    <property type="term" value="P:signal transduction"/>
    <property type="evidence" value="ECO:0007669"/>
    <property type="project" value="TreeGrafter"/>
</dbReference>
<comment type="caution">
    <text evidence="9">The sequence shown here is derived from an EMBL/GenBank/DDBJ whole genome shotgun (WGS) entry which is preliminary data.</text>
</comment>
<dbReference type="GO" id="GO:0006021">
    <property type="term" value="P:inositol biosynthetic process"/>
    <property type="evidence" value="ECO:0007669"/>
    <property type="project" value="UniProtKB-UniPathway"/>
</dbReference>
<dbReference type="InterPro" id="IPR020550">
    <property type="entry name" value="Inositol_monophosphatase_CS"/>
</dbReference>
<dbReference type="UniPathway" id="UPA00823">
    <property type="reaction ID" value="UER00788"/>
</dbReference>
<dbReference type="SUPFAM" id="SSF56655">
    <property type="entry name" value="Carbohydrate phosphatase"/>
    <property type="match status" value="1"/>
</dbReference>
<dbReference type="AlphaFoldDB" id="A0A2U3E809"/>
<dbReference type="GO" id="GO:0046854">
    <property type="term" value="P:phosphatidylinositol phosphate biosynthetic process"/>
    <property type="evidence" value="ECO:0007669"/>
    <property type="project" value="InterPro"/>
</dbReference>
<dbReference type="PROSITE" id="PS00630">
    <property type="entry name" value="IMP_2"/>
    <property type="match status" value="1"/>
</dbReference>
<sequence length="342" mass="36234">MADVDVDLQAVHDAMVSAAYEAGKMILAANPADIDTGTKLNWVPSLAPRAAVDIVTEVDKGVEKMVSGRLAAAFPSFAFMGEETYKPGVRLGPEPTFVVDPIDGALSLSPLPVTQMTTWLSSTTTAAITTAASAAACGTTNFVHSFPNACISLGLAVDRRPAVGVIYNPWQDLLFTAVRGRGAHMTRIRGTPPQRLPLARSPRPLTGLGSALLAVEWGSDREGANFDAKAAIFRQLAASRESGGSMVHSLRSLGSAALNMAAVAAGQLDAYWEGGCWAWDVCAGWCILEEAGGRVVGGNPRDWDTPLESRVYLAVRGAPTGQEELVEEFWAVMGDRKLEYSV</sequence>
<dbReference type="EMBL" id="JAWRVI010000019">
    <property type="protein sequence ID" value="KAK4089450.1"/>
    <property type="molecule type" value="Genomic_DNA"/>
</dbReference>
<evidence type="ECO:0000313" key="9">
    <source>
        <dbReference type="EMBL" id="PWI70650.1"/>
    </source>
</evidence>
<evidence type="ECO:0000313" key="11">
    <source>
        <dbReference type="Proteomes" id="UP001287286"/>
    </source>
</evidence>
<dbReference type="PRINTS" id="PR00377">
    <property type="entry name" value="IMPHPHTASES"/>
</dbReference>
<comment type="catalytic activity">
    <reaction evidence="1 7">
        <text>a myo-inositol phosphate + H2O = myo-inositol + phosphate</text>
        <dbReference type="Rhea" id="RHEA:24056"/>
        <dbReference type="ChEBI" id="CHEBI:15377"/>
        <dbReference type="ChEBI" id="CHEBI:17268"/>
        <dbReference type="ChEBI" id="CHEBI:43474"/>
        <dbReference type="ChEBI" id="CHEBI:84139"/>
        <dbReference type="EC" id="3.1.3.25"/>
    </reaction>
</comment>
<evidence type="ECO:0000256" key="4">
    <source>
        <dbReference type="ARBA" id="ARBA00022723"/>
    </source>
</evidence>
<dbReference type="Gene3D" id="3.40.190.80">
    <property type="match status" value="1"/>
</dbReference>
<evidence type="ECO:0000313" key="10">
    <source>
        <dbReference type="Proteomes" id="UP000245956"/>
    </source>
</evidence>
<dbReference type="GO" id="GO:0046872">
    <property type="term" value="F:metal ion binding"/>
    <property type="evidence" value="ECO:0007669"/>
    <property type="project" value="UniProtKB-KW"/>
</dbReference>
<comment type="cofactor">
    <cofactor evidence="2 6 7">
        <name>Mg(2+)</name>
        <dbReference type="ChEBI" id="CHEBI:18420"/>
    </cofactor>
</comment>
<evidence type="ECO:0000256" key="1">
    <source>
        <dbReference type="ARBA" id="ARBA00001033"/>
    </source>
</evidence>
<reference evidence="9" key="1">
    <citation type="submission" date="2015-05" db="EMBL/GenBank/DDBJ databases">
        <authorList>
            <person name="Wang D.B."/>
            <person name="Wang M."/>
        </authorList>
    </citation>
    <scope>NUCLEOTIDE SEQUENCE</scope>
    <source>
        <strain evidence="9">36-1</strain>
    </source>
</reference>
<evidence type="ECO:0000313" key="8">
    <source>
        <dbReference type="EMBL" id="KAK4089450.1"/>
    </source>
</evidence>
<dbReference type="FunFam" id="3.40.190.80:FF:000012">
    <property type="entry name" value="Inositol-1-monophosphatase"/>
    <property type="match status" value="1"/>
</dbReference>
<evidence type="ECO:0000256" key="3">
    <source>
        <dbReference type="ARBA" id="ARBA00009759"/>
    </source>
</evidence>
<dbReference type="EMBL" id="LCWV01000009">
    <property type="protein sequence ID" value="PWI70650.1"/>
    <property type="molecule type" value="Genomic_DNA"/>
</dbReference>
<accession>A0A2U3E809</accession>
<comment type="similarity">
    <text evidence="3 7">Belongs to the inositol monophosphatase superfamily.</text>
</comment>
<evidence type="ECO:0000256" key="6">
    <source>
        <dbReference type="PIRSR" id="PIRSR600760-2"/>
    </source>
</evidence>
<keyword evidence="5 6" id="KW-0460">Magnesium</keyword>
<reference evidence="9 10" key="2">
    <citation type="journal article" date="2016" name="Front. Microbiol.">
        <title>Genome and transcriptome sequences reveal the specific parasitism of the nematophagous Purpureocillium lilacinum 36-1.</title>
        <authorList>
            <person name="Xie J."/>
            <person name="Li S."/>
            <person name="Mo C."/>
            <person name="Xiao X."/>
            <person name="Peng D."/>
            <person name="Wang G."/>
            <person name="Xiao Y."/>
        </authorList>
    </citation>
    <scope>NUCLEOTIDE SEQUENCE [LARGE SCALE GENOMIC DNA]</scope>
    <source>
        <strain evidence="9 10">36-1</strain>
    </source>
</reference>
<dbReference type="Pfam" id="PF00459">
    <property type="entry name" value="Inositol_P"/>
    <property type="match status" value="2"/>
</dbReference>
<dbReference type="GO" id="GO:0008934">
    <property type="term" value="F:inositol monophosphate 1-phosphatase activity"/>
    <property type="evidence" value="ECO:0007669"/>
    <property type="project" value="InterPro"/>
</dbReference>
<dbReference type="Proteomes" id="UP000245956">
    <property type="component" value="Unassembled WGS sequence"/>
</dbReference>
<name>A0A2U3E809_PURLI</name>
<evidence type="ECO:0000256" key="2">
    <source>
        <dbReference type="ARBA" id="ARBA00001946"/>
    </source>
</evidence>
<evidence type="ECO:0000256" key="5">
    <source>
        <dbReference type="ARBA" id="ARBA00022842"/>
    </source>
</evidence>
<proteinExistence type="inferred from homology"/>
<keyword evidence="11" id="KW-1185">Reference proteome</keyword>
<keyword evidence="4 6" id="KW-0479">Metal-binding</keyword>
<dbReference type="CDD" id="cd01639">
    <property type="entry name" value="IMPase"/>
    <property type="match status" value="1"/>
</dbReference>
<dbReference type="PANTHER" id="PTHR20854">
    <property type="entry name" value="INOSITOL MONOPHOSPHATASE"/>
    <property type="match status" value="1"/>
</dbReference>
<protein>
    <recommendedName>
        <fullName evidence="7">Inositol-1-monophosphatase</fullName>
        <ecNumber evidence="7">3.1.3.25</ecNumber>
    </recommendedName>
</protein>
<dbReference type="PANTHER" id="PTHR20854:SF4">
    <property type="entry name" value="INOSITOL-1-MONOPHOSPHATASE-RELATED"/>
    <property type="match status" value="1"/>
</dbReference>
<evidence type="ECO:0000256" key="7">
    <source>
        <dbReference type="RuleBase" id="RU364068"/>
    </source>
</evidence>
<gene>
    <name evidence="9" type="ORF">PCL_13049</name>
    <name evidence="8" type="ORF">Purlil1_6019</name>
</gene>
<dbReference type="EC" id="3.1.3.25" evidence="7"/>
<feature type="binding site" evidence="6">
    <location>
        <position position="82"/>
    </location>
    <ligand>
        <name>Mg(2+)</name>
        <dbReference type="ChEBI" id="CHEBI:18420"/>
        <label>1</label>
        <note>catalytic</note>
    </ligand>
</feature>
<dbReference type="InterPro" id="IPR000760">
    <property type="entry name" value="Inositol_monophosphatase-like"/>
</dbReference>
<keyword evidence="7" id="KW-0378">Hydrolase</keyword>
<reference evidence="8 11" key="4">
    <citation type="journal article" date="2024" name="Microbiol. Resour. Announc.">
        <title>Genome annotations for the ascomycete fungi Trichoderma harzianum, Trichoderma aggressivum, and Purpureocillium lilacinum.</title>
        <authorList>
            <person name="Beijen E.P.W."/>
            <person name="Ohm R.A."/>
        </authorList>
    </citation>
    <scope>NUCLEOTIDE SEQUENCE [LARGE SCALE GENOMIC DNA]</scope>
    <source>
        <strain evidence="8 11">CBS 150709</strain>
    </source>
</reference>
<dbReference type="Proteomes" id="UP001287286">
    <property type="component" value="Unassembled WGS sequence"/>
</dbReference>
<comment type="pathway">
    <text evidence="7">Polyol metabolism; myo-inositol biosynthesis; myo-inositol from D-glucose 6-phosphate: step 2/2.</text>
</comment>
<dbReference type="Gene3D" id="3.30.540.10">
    <property type="entry name" value="Fructose-1,6-Bisphosphatase, subunit A, domain 1"/>
    <property type="match status" value="1"/>
</dbReference>
<dbReference type="InterPro" id="IPR033942">
    <property type="entry name" value="IMPase"/>
</dbReference>
<reference evidence="8" key="3">
    <citation type="submission" date="2023-11" db="EMBL/GenBank/DDBJ databases">
        <authorList>
            <person name="Beijen E."/>
            <person name="Ohm R.A."/>
        </authorList>
    </citation>
    <scope>NUCLEOTIDE SEQUENCE</scope>
    <source>
        <strain evidence="8">CBS 150709</strain>
    </source>
</reference>
<feature type="binding site" evidence="6">
    <location>
        <position position="280"/>
    </location>
    <ligand>
        <name>Mg(2+)</name>
        <dbReference type="ChEBI" id="CHEBI:18420"/>
        <label>1</label>
        <note>catalytic</note>
    </ligand>
</feature>
<organism evidence="9 10">
    <name type="scientific">Purpureocillium lilacinum</name>
    <name type="common">Paecilomyces lilacinus</name>
    <dbReference type="NCBI Taxonomy" id="33203"/>
    <lineage>
        <taxon>Eukaryota</taxon>
        <taxon>Fungi</taxon>
        <taxon>Dikarya</taxon>
        <taxon>Ascomycota</taxon>
        <taxon>Pezizomycotina</taxon>
        <taxon>Sordariomycetes</taxon>
        <taxon>Hypocreomycetidae</taxon>
        <taxon>Hypocreales</taxon>
        <taxon>Ophiocordycipitaceae</taxon>
        <taxon>Purpureocillium</taxon>
    </lineage>
</organism>